<dbReference type="Proteomes" id="UP000606463">
    <property type="component" value="Unassembled WGS sequence"/>
</dbReference>
<sequence length="574" mass="65607">MRLALAQINPTVGDFAGNRKLIKEYIEKGRTHGADLVIFPELSLCGYFPEDLLLREAFLKESQKSLEEIISHTQKVDTVVVLGYPKLSAEGFLYNTLGVIYKGKLLGEYYKRFLPNYGVFDEYRYFRSGNHLLLLEIGKKPDKVGFLICEDVWHPSLAREYSLLGIDLLVVINASPYEVGKFEKKLKFVTARSTDGLYYTAYVNLVGGQDSLVFDGRSFVISPQGKVVKLAKPFEEELLIADIDTSAVTKNRLRDQRVKEAALYERVLSEVKTVGVERELYQTAEVEEENYKPPTVEEELFKALVVGIRDYFYKQGFKRAVIGLSGGIDSSLVAVLAAEALGRENVLGVYMPTVFNSNRSFQDAKKLAQNLGIEFRVIEIEPLFERFESLFQRLFKNWKFDTADENIQARLRANILFYLSNKEGYIVLSTSNKSECAVGYTTIYGDMAGGFAPIKDLYKTWVYRLARWYNRIKGKEVIPHSVLMKAPSAELRPNQRDQDSLPPYEDLDQILMLYIEEGLSKEEIVQRGFEPQTVERVIRMVSVAEYKRKQAPLGIKVTKTSFDKDWRMPIVKKI</sequence>
<dbReference type="GO" id="GO:0005524">
    <property type="term" value="F:ATP binding"/>
    <property type="evidence" value="ECO:0007669"/>
    <property type="project" value="UniProtKB-UniRule"/>
</dbReference>
<dbReference type="EMBL" id="DQVE01000055">
    <property type="protein sequence ID" value="HIP98780.1"/>
    <property type="molecule type" value="Genomic_DNA"/>
</dbReference>
<evidence type="ECO:0000256" key="2">
    <source>
        <dbReference type="ARBA" id="ARBA00007145"/>
    </source>
</evidence>
<evidence type="ECO:0000313" key="12">
    <source>
        <dbReference type="Proteomes" id="UP000606463"/>
    </source>
</evidence>
<dbReference type="InterPro" id="IPR003694">
    <property type="entry name" value="NAD_synthase"/>
</dbReference>
<dbReference type="GO" id="GO:0005737">
    <property type="term" value="C:cytoplasm"/>
    <property type="evidence" value="ECO:0007669"/>
    <property type="project" value="InterPro"/>
</dbReference>
<dbReference type="GO" id="GO:0004359">
    <property type="term" value="F:glutaminase activity"/>
    <property type="evidence" value="ECO:0007669"/>
    <property type="project" value="InterPro"/>
</dbReference>
<dbReference type="Gene3D" id="3.60.110.10">
    <property type="entry name" value="Carbon-nitrogen hydrolase"/>
    <property type="match status" value="1"/>
</dbReference>
<feature type="binding site" evidence="7">
    <location>
        <position position="430"/>
    </location>
    <ligand>
        <name>ATP</name>
        <dbReference type="ChEBI" id="CHEBI:30616"/>
    </ligand>
</feature>
<dbReference type="SUPFAM" id="SSF52402">
    <property type="entry name" value="Adenine nucleotide alpha hydrolases-like"/>
    <property type="match status" value="1"/>
</dbReference>
<keyword evidence="4 7" id="KW-0547">Nucleotide-binding</keyword>
<dbReference type="InterPro" id="IPR003010">
    <property type="entry name" value="C-N_Hydrolase"/>
</dbReference>
<dbReference type="PIRSF" id="PIRSF006630">
    <property type="entry name" value="NADS_GAT"/>
    <property type="match status" value="1"/>
</dbReference>
<dbReference type="InterPro" id="IPR036526">
    <property type="entry name" value="C-N_Hydrolase_sf"/>
</dbReference>
<dbReference type="NCBIfam" id="TIGR00552">
    <property type="entry name" value="nadE"/>
    <property type="match status" value="1"/>
</dbReference>
<dbReference type="PROSITE" id="PS50263">
    <property type="entry name" value="CN_HYDROLASE"/>
    <property type="match status" value="1"/>
</dbReference>
<evidence type="ECO:0000313" key="11">
    <source>
        <dbReference type="EMBL" id="HIP98780.1"/>
    </source>
</evidence>
<dbReference type="GO" id="GO:0009435">
    <property type="term" value="P:NAD+ biosynthetic process"/>
    <property type="evidence" value="ECO:0007669"/>
    <property type="project" value="UniProtKB-UniRule"/>
</dbReference>
<dbReference type="FunFam" id="3.40.50.620:FF:000106">
    <property type="entry name" value="Glutamine-dependent NAD(+) synthetase"/>
    <property type="match status" value="1"/>
</dbReference>
<evidence type="ECO:0000256" key="3">
    <source>
        <dbReference type="ARBA" id="ARBA00022598"/>
    </source>
</evidence>
<dbReference type="GO" id="GO:0003952">
    <property type="term" value="F:NAD+ synthase (glutamine-hydrolyzing) activity"/>
    <property type="evidence" value="ECO:0007669"/>
    <property type="project" value="UniProtKB-UniRule"/>
</dbReference>
<dbReference type="HAMAP" id="MF_02090">
    <property type="entry name" value="NadE_glutamine_dep"/>
    <property type="match status" value="1"/>
</dbReference>
<reference evidence="11" key="1">
    <citation type="journal article" date="2020" name="ISME J.">
        <title>Gammaproteobacteria mediating utilization of methyl-, sulfur- and petroleum organic compounds in deep ocean hydrothermal plumes.</title>
        <authorList>
            <person name="Zhou Z."/>
            <person name="Liu Y."/>
            <person name="Pan J."/>
            <person name="Cron B.R."/>
            <person name="Toner B.M."/>
            <person name="Anantharaman K."/>
            <person name="Breier J.A."/>
            <person name="Dick G.J."/>
            <person name="Li M."/>
        </authorList>
    </citation>
    <scope>NUCLEOTIDE SEQUENCE</scope>
    <source>
        <strain evidence="11">SZUA-1501</strain>
    </source>
</reference>
<dbReference type="NCBIfam" id="NF010588">
    <property type="entry name" value="PRK13981.1"/>
    <property type="match status" value="1"/>
</dbReference>
<comment type="caution">
    <text evidence="11">The sequence shown here is derived from an EMBL/GenBank/DDBJ whole genome shotgun (WGS) entry which is preliminary data.</text>
</comment>
<dbReference type="AlphaFoldDB" id="A0A9D0YRB9"/>
<feature type="active site" description="For glutaminase activity" evidence="7">
    <location>
        <position position="111"/>
    </location>
</feature>
<gene>
    <name evidence="7" type="primary">nadE</name>
    <name evidence="11" type="ORF">EYH37_05420</name>
</gene>
<feature type="active site" description="Nucleophile; for glutaminase activity" evidence="7">
    <location>
        <position position="149"/>
    </location>
</feature>
<evidence type="ECO:0000256" key="6">
    <source>
        <dbReference type="ARBA" id="ARBA00023027"/>
    </source>
</evidence>
<keyword evidence="5 7" id="KW-0067">ATP-binding</keyword>
<feature type="binding site" evidence="7">
    <location>
        <position position="435"/>
    </location>
    <ligand>
        <name>deamido-NAD(+)</name>
        <dbReference type="ChEBI" id="CHEBI:58437"/>
        <note>ligand shared between two neighboring subunits</note>
    </ligand>
</feature>
<dbReference type="EC" id="6.3.5.1" evidence="7 8"/>
<dbReference type="InterPro" id="IPR014445">
    <property type="entry name" value="Gln-dep_NAD_synthase"/>
</dbReference>
<feature type="binding site" evidence="7">
    <location>
        <position position="117"/>
    </location>
    <ligand>
        <name>L-glutamine</name>
        <dbReference type="ChEBI" id="CHEBI:58359"/>
    </ligand>
</feature>
<comment type="caution">
    <text evidence="7">Lacks conserved residue(s) required for the propagation of feature annotation.</text>
</comment>
<keyword evidence="6 7" id="KW-0520">NAD</keyword>
<dbReference type="GO" id="GO:0008795">
    <property type="term" value="F:NAD+ synthase activity"/>
    <property type="evidence" value="ECO:0007669"/>
    <property type="project" value="UniProtKB-UniRule"/>
</dbReference>
<comment type="similarity">
    <text evidence="2 7 8">In the C-terminal section; belongs to the NAD synthetase family.</text>
</comment>
<feature type="binding site" evidence="7">
    <location>
        <position position="181"/>
    </location>
    <ligand>
        <name>L-glutamine</name>
        <dbReference type="ChEBI" id="CHEBI:58359"/>
    </ligand>
</feature>
<dbReference type="CDD" id="cd07570">
    <property type="entry name" value="GAT_Gln-NAD-synth"/>
    <property type="match status" value="1"/>
</dbReference>
<name>A0A9D0YRB9_AQUAO</name>
<comment type="catalytic activity">
    <reaction evidence="7 8">
        <text>deamido-NAD(+) + L-glutamine + ATP + H2O = L-glutamate + AMP + diphosphate + NAD(+) + H(+)</text>
        <dbReference type="Rhea" id="RHEA:24384"/>
        <dbReference type="ChEBI" id="CHEBI:15377"/>
        <dbReference type="ChEBI" id="CHEBI:15378"/>
        <dbReference type="ChEBI" id="CHEBI:29985"/>
        <dbReference type="ChEBI" id="CHEBI:30616"/>
        <dbReference type="ChEBI" id="CHEBI:33019"/>
        <dbReference type="ChEBI" id="CHEBI:57540"/>
        <dbReference type="ChEBI" id="CHEBI:58359"/>
        <dbReference type="ChEBI" id="CHEBI:58437"/>
        <dbReference type="ChEBI" id="CHEBI:456215"/>
        <dbReference type="EC" id="6.3.5.1"/>
    </reaction>
</comment>
<feature type="binding site" evidence="7">
    <location>
        <position position="175"/>
    </location>
    <ligand>
        <name>L-glutamine</name>
        <dbReference type="ChEBI" id="CHEBI:58359"/>
    </ligand>
</feature>
<evidence type="ECO:0000256" key="7">
    <source>
        <dbReference type="HAMAP-Rule" id="MF_02090"/>
    </source>
</evidence>
<feature type="active site" description="Proton acceptor; for glutaminase activity" evidence="7">
    <location>
        <position position="41"/>
    </location>
</feature>
<proteinExistence type="inferred from homology"/>
<keyword evidence="3 7" id="KW-0436">Ligase</keyword>
<protein>
    <recommendedName>
        <fullName evidence="7 8">Glutamine-dependent NAD(+) synthetase</fullName>
        <ecNumber evidence="7 8">6.3.5.1</ecNumber>
    </recommendedName>
    <alternativeName>
        <fullName evidence="7 8">NAD(+) synthase [glutamine-hydrolyzing]</fullName>
    </alternativeName>
</protein>
<evidence type="ECO:0000256" key="9">
    <source>
        <dbReference type="RuleBase" id="RU003811"/>
    </source>
</evidence>
<evidence type="ECO:0000256" key="5">
    <source>
        <dbReference type="ARBA" id="ARBA00022840"/>
    </source>
</evidence>
<dbReference type="Pfam" id="PF00795">
    <property type="entry name" value="CN_hydrolase"/>
    <property type="match status" value="1"/>
</dbReference>
<feature type="domain" description="CN hydrolase" evidence="10">
    <location>
        <begin position="1"/>
        <end position="245"/>
    </location>
</feature>
<comment type="pathway">
    <text evidence="1 7 8">Cofactor biosynthesis; NAD(+) biosynthesis; NAD(+) from deamido-NAD(+) (L-Gln route): step 1/1.</text>
</comment>
<dbReference type="InterPro" id="IPR022310">
    <property type="entry name" value="NAD/GMP_synthase"/>
</dbReference>
<organism evidence="11 12">
    <name type="scientific">Aquifex aeolicus</name>
    <dbReference type="NCBI Taxonomy" id="63363"/>
    <lineage>
        <taxon>Bacteria</taxon>
        <taxon>Pseudomonadati</taxon>
        <taxon>Aquificota</taxon>
        <taxon>Aquificia</taxon>
        <taxon>Aquificales</taxon>
        <taxon>Aquificaceae</taxon>
        <taxon>Aquifex</taxon>
    </lineage>
</organism>
<dbReference type="PANTHER" id="PTHR23090">
    <property type="entry name" value="NH 3 /GLUTAMINE-DEPENDENT NAD + SYNTHETASE"/>
    <property type="match status" value="1"/>
</dbReference>
<feature type="binding site" evidence="7">
    <location>
        <begin position="323"/>
        <end position="330"/>
    </location>
    <ligand>
        <name>ATP</name>
        <dbReference type="ChEBI" id="CHEBI:30616"/>
    </ligand>
</feature>
<feature type="binding site" evidence="7">
    <location>
        <position position="406"/>
    </location>
    <ligand>
        <name>deamido-NAD(+)</name>
        <dbReference type="ChEBI" id="CHEBI:58437"/>
        <note>ligand shared between two neighboring subunits</note>
    </ligand>
</feature>
<dbReference type="CDD" id="cd00553">
    <property type="entry name" value="NAD_synthase"/>
    <property type="match status" value="1"/>
</dbReference>
<dbReference type="Pfam" id="PF02540">
    <property type="entry name" value="NAD_synthase"/>
    <property type="match status" value="1"/>
</dbReference>
<evidence type="ECO:0000256" key="8">
    <source>
        <dbReference type="PIRNR" id="PIRNR006630"/>
    </source>
</evidence>
<evidence type="ECO:0000256" key="1">
    <source>
        <dbReference type="ARBA" id="ARBA00005188"/>
    </source>
</evidence>
<dbReference type="SUPFAM" id="SSF56317">
    <property type="entry name" value="Carbon-nitrogen hydrolase"/>
    <property type="match status" value="1"/>
</dbReference>
<comment type="function">
    <text evidence="7">Catalyzes the ATP-dependent amidation of deamido-NAD to form NAD. Uses L-glutamine as a nitrogen source.</text>
</comment>
<evidence type="ECO:0000256" key="4">
    <source>
        <dbReference type="ARBA" id="ARBA00022741"/>
    </source>
</evidence>
<evidence type="ECO:0000259" key="10">
    <source>
        <dbReference type="PROSITE" id="PS50263"/>
    </source>
</evidence>
<dbReference type="InterPro" id="IPR014729">
    <property type="entry name" value="Rossmann-like_a/b/a_fold"/>
</dbReference>
<accession>A0A9D0YRB9</accession>
<comment type="similarity">
    <text evidence="9">Belongs to the NAD synthetase family.</text>
</comment>
<feature type="binding site" evidence="7">
    <location>
        <position position="547"/>
    </location>
    <ligand>
        <name>deamido-NAD(+)</name>
        <dbReference type="ChEBI" id="CHEBI:58437"/>
        <note>ligand shared between two neighboring subunits</note>
    </ligand>
</feature>
<dbReference type="Gene3D" id="3.40.50.620">
    <property type="entry name" value="HUPs"/>
    <property type="match status" value="1"/>
</dbReference>
<dbReference type="PANTHER" id="PTHR23090:SF9">
    <property type="entry name" value="GLUTAMINE-DEPENDENT NAD(+) SYNTHETASE"/>
    <property type="match status" value="1"/>
</dbReference>